<sequence>MKFYVIAWRPHGRSPFFFRGDARYEIYLPYISNEYVSDGWVRDIAYARLFKAYPDFTARSFSKKLDASRIRIFPYDGDVLETHIIRPTLRPRERHLR</sequence>
<name>A0A2M6WE28_9BACT</name>
<dbReference type="Proteomes" id="UP000228809">
    <property type="component" value="Unassembled WGS sequence"/>
</dbReference>
<gene>
    <name evidence="1" type="ORF">COU17_02510</name>
</gene>
<proteinExistence type="predicted"/>
<organism evidence="1 2">
    <name type="scientific">Candidatus Kaiserbacteria bacterium CG10_big_fil_rev_8_21_14_0_10_49_17</name>
    <dbReference type="NCBI Taxonomy" id="1974609"/>
    <lineage>
        <taxon>Bacteria</taxon>
        <taxon>Candidatus Kaiseribacteriota</taxon>
    </lineage>
</organism>
<dbReference type="AlphaFoldDB" id="A0A2M6WE28"/>
<evidence type="ECO:0000313" key="1">
    <source>
        <dbReference type="EMBL" id="PIT91023.1"/>
    </source>
</evidence>
<dbReference type="EMBL" id="PFBJ01000013">
    <property type="protein sequence ID" value="PIT91023.1"/>
    <property type="molecule type" value="Genomic_DNA"/>
</dbReference>
<reference evidence="2" key="1">
    <citation type="submission" date="2017-09" db="EMBL/GenBank/DDBJ databases">
        <title>Depth-based differentiation of microbial function through sediment-hosted aquifers and enrichment of novel symbionts in the deep terrestrial subsurface.</title>
        <authorList>
            <person name="Probst A.J."/>
            <person name="Ladd B."/>
            <person name="Jarett J.K."/>
            <person name="Geller-Mcgrath D.E."/>
            <person name="Sieber C.M.K."/>
            <person name="Emerson J.B."/>
            <person name="Anantharaman K."/>
            <person name="Thomas B.C."/>
            <person name="Malmstrom R."/>
            <person name="Stieglmeier M."/>
            <person name="Klingl A."/>
            <person name="Woyke T."/>
            <person name="Ryan C.M."/>
            <person name="Banfield J.F."/>
        </authorList>
    </citation>
    <scope>NUCLEOTIDE SEQUENCE [LARGE SCALE GENOMIC DNA]</scope>
</reference>
<comment type="caution">
    <text evidence="1">The sequence shown here is derived from an EMBL/GenBank/DDBJ whole genome shotgun (WGS) entry which is preliminary data.</text>
</comment>
<accession>A0A2M6WE28</accession>
<evidence type="ECO:0000313" key="2">
    <source>
        <dbReference type="Proteomes" id="UP000228809"/>
    </source>
</evidence>
<protein>
    <submittedName>
        <fullName evidence="1">Uncharacterized protein</fullName>
    </submittedName>
</protein>